<reference evidence="7 8" key="1">
    <citation type="submission" date="2023-10" db="EMBL/GenBank/DDBJ databases">
        <title>Chromosome-scale genome assembly provides insights into flower coloration mechanisms of Canna indica.</title>
        <authorList>
            <person name="Li C."/>
        </authorList>
    </citation>
    <scope>NUCLEOTIDE SEQUENCE [LARGE SCALE GENOMIC DNA]</scope>
    <source>
        <tissue evidence="7">Flower</tissue>
    </source>
</reference>
<accession>A0AAQ3KJQ2</accession>
<dbReference type="Pfam" id="PF02133">
    <property type="entry name" value="Transp_cyt_pur"/>
    <property type="match status" value="1"/>
</dbReference>
<dbReference type="InterPro" id="IPR001248">
    <property type="entry name" value="Pur-cyt_permease"/>
</dbReference>
<feature type="transmembrane region" description="Helical" evidence="6">
    <location>
        <begin position="514"/>
        <end position="533"/>
    </location>
</feature>
<dbReference type="Gene3D" id="1.10.4160.10">
    <property type="entry name" value="Hydantoin permease"/>
    <property type="match status" value="1"/>
</dbReference>
<protein>
    <submittedName>
        <fullName evidence="7">Purine-uracil permease NCS1-like</fullName>
    </submittedName>
</protein>
<evidence type="ECO:0000313" key="7">
    <source>
        <dbReference type="EMBL" id="WOL10143.1"/>
    </source>
</evidence>
<comment type="subcellular location">
    <subcellularLocation>
        <location evidence="1">Membrane</location>
        <topology evidence="1">Multi-pass membrane protein</topology>
    </subcellularLocation>
</comment>
<feature type="transmembrane region" description="Helical" evidence="6">
    <location>
        <begin position="364"/>
        <end position="386"/>
    </location>
</feature>
<dbReference type="Proteomes" id="UP001327560">
    <property type="component" value="Chromosome 6"/>
</dbReference>
<evidence type="ECO:0000256" key="3">
    <source>
        <dbReference type="ARBA" id="ARBA00022692"/>
    </source>
</evidence>
<keyword evidence="4 6" id="KW-1133">Transmembrane helix</keyword>
<dbReference type="InterPro" id="IPR045225">
    <property type="entry name" value="Uracil/uridine/allantoin_perm"/>
</dbReference>
<sequence length="543" mass="58143">MASNCLRLRCDLPPSAASARNHRSNSLPIKLNHPRLPATAIPSLRFKSAPFRPASSLPIVPKANSDPHAAGSDLAPLPASSRTFTAWDMASLWVGLVVGVPSYYLAGSLVDLGMAWWQGISTVFLANLVVLFPLILTGVPGTQYGIPFPVLARAAFGVRGAHVPTLLRALVGCGWYGIETWIGGEAIFLLLPSALKTSASALAVISWLGTSSLEFSCFIIFWLAQMGIVLRGMEGIRELEKYSAPILIFLSSALLCWAYVKAGGFGRMLATPSRLSSSEFWKLFFPSLTANISFWATLALNIPDFTRFARSQKDQILGQAGLPIFMGAFTFLGLAVTSATEVIFGRVISDPIQLLGQIGGLSTTVIAIFGISLATVTTNIAANVVAPANALVNLSPSVFTFQKGALLTAFLGIAFQPWRLLSSSESFVYTWLLGYSAIMGPIGGIILADYYLVKRMQLDVSSLYSESPDGAYYYQKGFNGAAIAALVVGVLPILPGFLHKLGILASTSPAFLAAYNNAWFVSFFISGVVYLILSSSERRLKGV</sequence>
<keyword evidence="8" id="KW-1185">Reference proteome</keyword>
<dbReference type="FunFam" id="1.10.4160.10:FF:000001">
    <property type="entry name" value="Uracil permease, putative"/>
    <property type="match status" value="1"/>
</dbReference>
<comment type="similarity">
    <text evidence="2">Belongs to the purine-cytosine permease (2.A.39) family.</text>
</comment>
<dbReference type="PANTHER" id="PTHR30618:SF0">
    <property type="entry name" value="PURINE-URACIL PERMEASE NCS1"/>
    <property type="match status" value="1"/>
</dbReference>
<feature type="transmembrane region" description="Helical" evidence="6">
    <location>
        <begin position="473"/>
        <end position="494"/>
    </location>
</feature>
<evidence type="ECO:0000256" key="2">
    <source>
        <dbReference type="ARBA" id="ARBA00008974"/>
    </source>
</evidence>
<evidence type="ECO:0000256" key="4">
    <source>
        <dbReference type="ARBA" id="ARBA00022989"/>
    </source>
</evidence>
<gene>
    <name evidence="7" type="ORF">Cni_G18897</name>
</gene>
<dbReference type="AlphaFoldDB" id="A0AAQ3KJQ2"/>
<evidence type="ECO:0000256" key="6">
    <source>
        <dbReference type="SAM" id="Phobius"/>
    </source>
</evidence>
<dbReference type="CDD" id="cd11485">
    <property type="entry name" value="SLC-NCS1sbd_YbbW-like"/>
    <property type="match status" value="1"/>
</dbReference>
<feature type="transmembrane region" description="Helical" evidence="6">
    <location>
        <begin position="428"/>
        <end position="452"/>
    </location>
</feature>
<dbReference type="GO" id="GO:0005886">
    <property type="term" value="C:plasma membrane"/>
    <property type="evidence" value="ECO:0007669"/>
    <property type="project" value="TreeGrafter"/>
</dbReference>
<organism evidence="7 8">
    <name type="scientific">Canna indica</name>
    <name type="common">Indian-shot</name>
    <dbReference type="NCBI Taxonomy" id="4628"/>
    <lineage>
        <taxon>Eukaryota</taxon>
        <taxon>Viridiplantae</taxon>
        <taxon>Streptophyta</taxon>
        <taxon>Embryophyta</taxon>
        <taxon>Tracheophyta</taxon>
        <taxon>Spermatophyta</taxon>
        <taxon>Magnoliopsida</taxon>
        <taxon>Liliopsida</taxon>
        <taxon>Zingiberales</taxon>
        <taxon>Cannaceae</taxon>
        <taxon>Canna</taxon>
    </lineage>
</organism>
<evidence type="ECO:0000313" key="8">
    <source>
        <dbReference type="Proteomes" id="UP001327560"/>
    </source>
</evidence>
<keyword evidence="3 6" id="KW-0812">Transmembrane</keyword>
<feature type="transmembrane region" description="Helical" evidence="6">
    <location>
        <begin position="116"/>
        <end position="136"/>
    </location>
</feature>
<proteinExistence type="inferred from homology"/>
<name>A0AAQ3KJQ2_9LILI</name>
<dbReference type="PANTHER" id="PTHR30618">
    <property type="entry name" value="NCS1 FAMILY PURINE/PYRIMIDINE TRANSPORTER"/>
    <property type="match status" value="1"/>
</dbReference>
<dbReference type="GO" id="GO:0015205">
    <property type="term" value="F:nucleobase transmembrane transporter activity"/>
    <property type="evidence" value="ECO:0007669"/>
    <property type="project" value="TreeGrafter"/>
</dbReference>
<dbReference type="EMBL" id="CP136895">
    <property type="protein sequence ID" value="WOL10143.1"/>
    <property type="molecule type" value="Genomic_DNA"/>
</dbReference>
<evidence type="ECO:0000256" key="1">
    <source>
        <dbReference type="ARBA" id="ARBA00004141"/>
    </source>
</evidence>
<feature type="transmembrane region" description="Helical" evidence="6">
    <location>
        <begin position="280"/>
        <end position="302"/>
    </location>
</feature>
<feature type="transmembrane region" description="Helical" evidence="6">
    <location>
        <begin position="90"/>
        <end position="110"/>
    </location>
</feature>
<keyword evidence="5 6" id="KW-0472">Membrane</keyword>
<feature type="transmembrane region" description="Helical" evidence="6">
    <location>
        <begin position="322"/>
        <end position="344"/>
    </location>
</feature>
<evidence type="ECO:0000256" key="5">
    <source>
        <dbReference type="ARBA" id="ARBA00023136"/>
    </source>
</evidence>
<feature type="transmembrane region" description="Helical" evidence="6">
    <location>
        <begin position="242"/>
        <end position="260"/>
    </location>
</feature>
<feature type="transmembrane region" description="Helical" evidence="6">
    <location>
        <begin position="398"/>
        <end position="416"/>
    </location>
</feature>